<organism evidence="2 3">
    <name type="scientific">Rugosimonospora africana</name>
    <dbReference type="NCBI Taxonomy" id="556532"/>
    <lineage>
        <taxon>Bacteria</taxon>
        <taxon>Bacillati</taxon>
        <taxon>Actinomycetota</taxon>
        <taxon>Actinomycetes</taxon>
        <taxon>Micromonosporales</taxon>
        <taxon>Micromonosporaceae</taxon>
        <taxon>Rugosimonospora</taxon>
    </lineage>
</organism>
<name>A0A8J3QP70_9ACTN</name>
<keyword evidence="3" id="KW-1185">Reference proteome</keyword>
<protein>
    <submittedName>
        <fullName evidence="2">Uncharacterized protein</fullName>
    </submittedName>
</protein>
<dbReference type="EMBL" id="BONZ01000009">
    <property type="protein sequence ID" value="GIH12636.1"/>
    <property type="molecule type" value="Genomic_DNA"/>
</dbReference>
<feature type="compositionally biased region" description="Basic and acidic residues" evidence="1">
    <location>
        <begin position="231"/>
        <end position="278"/>
    </location>
</feature>
<dbReference type="RefSeq" id="WP_203916351.1">
    <property type="nucleotide sequence ID" value="NZ_BONZ01000009.1"/>
</dbReference>
<accession>A0A8J3QP70</accession>
<evidence type="ECO:0000313" key="3">
    <source>
        <dbReference type="Proteomes" id="UP000642748"/>
    </source>
</evidence>
<dbReference type="AlphaFoldDB" id="A0A8J3QP70"/>
<dbReference type="Proteomes" id="UP000642748">
    <property type="component" value="Unassembled WGS sequence"/>
</dbReference>
<feature type="compositionally biased region" description="Low complexity" evidence="1">
    <location>
        <begin position="195"/>
        <end position="213"/>
    </location>
</feature>
<reference evidence="2" key="1">
    <citation type="submission" date="2021-01" db="EMBL/GenBank/DDBJ databases">
        <title>Whole genome shotgun sequence of Rugosimonospora africana NBRC 104875.</title>
        <authorList>
            <person name="Komaki H."/>
            <person name="Tamura T."/>
        </authorList>
    </citation>
    <scope>NUCLEOTIDE SEQUENCE</scope>
    <source>
        <strain evidence="2">NBRC 104875</strain>
    </source>
</reference>
<sequence length="342" mass="37225">MTLEQDLYSLPPERFIAARDEAVAQARADGDRALAARIGALRRPTVAAWLVNLVALHRPEQVGELLDLGTQLREAQHQLSGERMRELSSRRREAIAGLVAQARRLATDAGRGPRDPLPLAEVEATLAAAIADENVADAVRAGRLTKATGYAGFGEPLRPELRVVEGGAGRTRPAGRDRRGAPAEEARRSGRAGDAGRPPAERAGTGRTPTGRAATERPATEQQAGTKRRGQREAVDATGRREQGAVQRQREEAAQRQREREEAAQRQREREEARAARTARIEAAEAALRDAIAAERDAARALDEISTELDRLRQAQVAAQTALREARLTRRAAERDAHRAGR</sequence>
<feature type="region of interest" description="Disordered" evidence="1">
    <location>
        <begin position="162"/>
        <end position="278"/>
    </location>
</feature>
<feature type="compositionally biased region" description="Basic and acidic residues" evidence="1">
    <location>
        <begin position="174"/>
        <end position="188"/>
    </location>
</feature>
<evidence type="ECO:0000313" key="2">
    <source>
        <dbReference type="EMBL" id="GIH12636.1"/>
    </source>
</evidence>
<proteinExistence type="predicted"/>
<comment type="caution">
    <text evidence="2">The sequence shown here is derived from an EMBL/GenBank/DDBJ whole genome shotgun (WGS) entry which is preliminary data.</text>
</comment>
<evidence type="ECO:0000256" key="1">
    <source>
        <dbReference type="SAM" id="MobiDB-lite"/>
    </source>
</evidence>
<gene>
    <name evidence="2" type="ORF">Raf01_08080</name>
</gene>